<sequence>MNLQDQKNEVPMNEVLMNEDQMNEIQRSEIFQVLRYGLHNYFKTEPFDPMWAEAEEIDILADDRKEFKIAEAKYKMAKAKFDMKAKGIAIEAYEEFGYPNDS</sequence>
<proteinExistence type="predicted"/>
<protein>
    <submittedName>
        <fullName evidence="1">Uncharacterized protein</fullName>
    </submittedName>
</protein>
<evidence type="ECO:0000313" key="2">
    <source>
        <dbReference type="Proteomes" id="UP001457282"/>
    </source>
</evidence>
<organism evidence="1 2">
    <name type="scientific">Rubus argutus</name>
    <name type="common">Southern blackberry</name>
    <dbReference type="NCBI Taxonomy" id="59490"/>
    <lineage>
        <taxon>Eukaryota</taxon>
        <taxon>Viridiplantae</taxon>
        <taxon>Streptophyta</taxon>
        <taxon>Embryophyta</taxon>
        <taxon>Tracheophyta</taxon>
        <taxon>Spermatophyta</taxon>
        <taxon>Magnoliopsida</taxon>
        <taxon>eudicotyledons</taxon>
        <taxon>Gunneridae</taxon>
        <taxon>Pentapetalae</taxon>
        <taxon>rosids</taxon>
        <taxon>fabids</taxon>
        <taxon>Rosales</taxon>
        <taxon>Rosaceae</taxon>
        <taxon>Rosoideae</taxon>
        <taxon>Rosoideae incertae sedis</taxon>
        <taxon>Rubus</taxon>
    </lineage>
</organism>
<dbReference type="AlphaFoldDB" id="A0AAW1X8N1"/>
<comment type="caution">
    <text evidence="1">The sequence shown here is derived from an EMBL/GenBank/DDBJ whole genome shotgun (WGS) entry which is preliminary data.</text>
</comment>
<name>A0AAW1X8N1_RUBAR</name>
<dbReference type="EMBL" id="JBEDUW010000004">
    <property type="protein sequence ID" value="KAK9932740.1"/>
    <property type="molecule type" value="Genomic_DNA"/>
</dbReference>
<accession>A0AAW1X8N1</accession>
<keyword evidence="2" id="KW-1185">Reference proteome</keyword>
<dbReference type="Proteomes" id="UP001457282">
    <property type="component" value="Unassembled WGS sequence"/>
</dbReference>
<evidence type="ECO:0000313" key="1">
    <source>
        <dbReference type="EMBL" id="KAK9932740.1"/>
    </source>
</evidence>
<reference evidence="1 2" key="1">
    <citation type="journal article" date="2023" name="G3 (Bethesda)">
        <title>A chromosome-length genome assembly and annotation of blackberry (Rubus argutus, cv. 'Hillquist').</title>
        <authorList>
            <person name="Bruna T."/>
            <person name="Aryal R."/>
            <person name="Dudchenko O."/>
            <person name="Sargent D.J."/>
            <person name="Mead D."/>
            <person name="Buti M."/>
            <person name="Cavallini A."/>
            <person name="Hytonen T."/>
            <person name="Andres J."/>
            <person name="Pham M."/>
            <person name="Weisz D."/>
            <person name="Mascagni F."/>
            <person name="Usai G."/>
            <person name="Natali L."/>
            <person name="Bassil N."/>
            <person name="Fernandez G.E."/>
            <person name="Lomsadze A."/>
            <person name="Armour M."/>
            <person name="Olukolu B."/>
            <person name="Poorten T."/>
            <person name="Britton C."/>
            <person name="Davik J."/>
            <person name="Ashrafi H."/>
            <person name="Aiden E.L."/>
            <person name="Borodovsky M."/>
            <person name="Worthington M."/>
        </authorList>
    </citation>
    <scope>NUCLEOTIDE SEQUENCE [LARGE SCALE GENOMIC DNA]</scope>
    <source>
        <strain evidence="1">PI 553951</strain>
    </source>
</reference>
<gene>
    <name evidence="1" type="ORF">M0R45_019964</name>
</gene>